<dbReference type="PANTHER" id="PTHR34823">
    <property type="entry name" value="GLCNAC-BINDING PROTEIN A"/>
    <property type="match status" value="1"/>
</dbReference>
<dbReference type="CDD" id="cd21177">
    <property type="entry name" value="LPMO_AA10"/>
    <property type="match status" value="1"/>
</dbReference>
<feature type="transmembrane region" description="Helical" evidence="2">
    <location>
        <begin position="271"/>
        <end position="293"/>
    </location>
</feature>
<dbReference type="PANTHER" id="PTHR34823:SF1">
    <property type="entry name" value="CHITIN-BINDING TYPE-4 DOMAIN-CONTAINING PROTEIN"/>
    <property type="match status" value="1"/>
</dbReference>
<evidence type="ECO:0000259" key="4">
    <source>
        <dbReference type="Pfam" id="PF03067"/>
    </source>
</evidence>
<keyword evidence="6" id="KW-1185">Reference proteome</keyword>
<dbReference type="AlphaFoldDB" id="A0A9W6NRL8"/>
<gene>
    <name evidence="5" type="ORF">GCM10017581_080310</name>
</gene>
<evidence type="ECO:0000256" key="2">
    <source>
        <dbReference type="SAM" id="Phobius"/>
    </source>
</evidence>
<keyword evidence="2" id="KW-0812">Transmembrane</keyword>
<accession>A0A9W6NRL8</accession>
<keyword evidence="2" id="KW-0472">Membrane</keyword>
<keyword evidence="1 3" id="KW-0732">Signal</keyword>
<dbReference type="SUPFAM" id="SSF81296">
    <property type="entry name" value="E set domains"/>
    <property type="match status" value="1"/>
</dbReference>
<reference evidence="5" key="2">
    <citation type="submission" date="2023-01" db="EMBL/GenBank/DDBJ databases">
        <authorList>
            <person name="Sun Q."/>
            <person name="Evtushenko L."/>
        </authorList>
    </citation>
    <scope>NUCLEOTIDE SEQUENCE</scope>
    <source>
        <strain evidence="5">VKM Ac-1321</strain>
    </source>
</reference>
<reference evidence="5" key="1">
    <citation type="journal article" date="2014" name="Int. J. Syst. Evol. Microbiol.">
        <title>Complete genome sequence of Corynebacterium casei LMG S-19264T (=DSM 44701T), isolated from a smear-ripened cheese.</title>
        <authorList>
            <consortium name="US DOE Joint Genome Institute (JGI-PGF)"/>
            <person name="Walter F."/>
            <person name="Albersmeier A."/>
            <person name="Kalinowski J."/>
            <person name="Ruckert C."/>
        </authorList>
    </citation>
    <scope>NUCLEOTIDE SEQUENCE</scope>
    <source>
        <strain evidence="5">VKM Ac-1321</strain>
    </source>
</reference>
<name>A0A9W6NRL8_9ACTN</name>
<dbReference type="InterPro" id="IPR051024">
    <property type="entry name" value="GlcNAc_Chitin_IntDeg"/>
</dbReference>
<evidence type="ECO:0000313" key="6">
    <source>
        <dbReference type="Proteomes" id="UP001143480"/>
    </source>
</evidence>
<sequence>MAARRTSAGIAALLVGGVAALAGPAGAAQAHGAPSTPVSRAYACGAGTAQQKGSAACQAARAAGADVADWDNIRVAGVNGRDRQVIPDGKLCSGGIDAYKGLDLARADWPSTRLTAGAAFTFRYTETIPHKGTFRIYLTNDGYSPGRPLRWADLETVPLLSATDPAVVDSAYTIKGTLPKGKTGPHVMYTIWQNSSTADTYYSCSDVVFAAAATTTAPAAPAGSPVPPAGTTGRPSAVANAALGAAPGDGGGAAPPAGAPRLAATSEIASAPVVVGMGGAAVLALGGLSLLLVRRRRRLH</sequence>
<proteinExistence type="predicted"/>
<feature type="domain" description="Chitin-binding type-4" evidence="4">
    <location>
        <begin position="31"/>
        <end position="207"/>
    </location>
</feature>
<dbReference type="InterPro" id="IPR014756">
    <property type="entry name" value="Ig_E-set"/>
</dbReference>
<evidence type="ECO:0000313" key="5">
    <source>
        <dbReference type="EMBL" id="GLL06282.1"/>
    </source>
</evidence>
<dbReference type="Gene3D" id="2.70.50.50">
    <property type="entry name" value="chitin-binding protein cbp21"/>
    <property type="match status" value="1"/>
</dbReference>
<keyword evidence="2" id="KW-1133">Transmembrane helix</keyword>
<protein>
    <recommendedName>
        <fullName evidence="4">Chitin-binding type-4 domain-containing protein</fullName>
    </recommendedName>
</protein>
<feature type="chain" id="PRO_5040738819" description="Chitin-binding type-4 domain-containing protein" evidence="3">
    <location>
        <begin position="28"/>
        <end position="300"/>
    </location>
</feature>
<dbReference type="Proteomes" id="UP001143480">
    <property type="component" value="Unassembled WGS sequence"/>
</dbReference>
<evidence type="ECO:0000256" key="3">
    <source>
        <dbReference type="SAM" id="SignalP"/>
    </source>
</evidence>
<feature type="signal peptide" evidence="3">
    <location>
        <begin position="1"/>
        <end position="27"/>
    </location>
</feature>
<dbReference type="RefSeq" id="WP_271189954.1">
    <property type="nucleotide sequence ID" value="NZ_BSFP01000070.1"/>
</dbReference>
<dbReference type="InterPro" id="IPR004302">
    <property type="entry name" value="Cellulose/chitin-bd_N"/>
</dbReference>
<organism evidence="5 6">
    <name type="scientific">Dactylosporangium matsuzakiense</name>
    <dbReference type="NCBI Taxonomy" id="53360"/>
    <lineage>
        <taxon>Bacteria</taxon>
        <taxon>Bacillati</taxon>
        <taxon>Actinomycetota</taxon>
        <taxon>Actinomycetes</taxon>
        <taxon>Micromonosporales</taxon>
        <taxon>Micromonosporaceae</taxon>
        <taxon>Dactylosporangium</taxon>
    </lineage>
</organism>
<dbReference type="EMBL" id="BSFP01000070">
    <property type="protein sequence ID" value="GLL06282.1"/>
    <property type="molecule type" value="Genomic_DNA"/>
</dbReference>
<evidence type="ECO:0000256" key="1">
    <source>
        <dbReference type="ARBA" id="ARBA00022729"/>
    </source>
</evidence>
<comment type="caution">
    <text evidence="5">The sequence shown here is derived from an EMBL/GenBank/DDBJ whole genome shotgun (WGS) entry which is preliminary data.</text>
</comment>
<dbReference type="Pfam" id="PF03067">
    <property type="entry name" value="LPMO_10"/>
    <property type="match status" value="1"/>
</dbReference>